<keyword evidence="2" id="KW-1185">Reference proteome</keyword>
<evidence type="ECO:0000313" key="2">
    <source>
        <dbReference type="Proteomes" id="UP001158049"/>
    </source>
</evidence>
<organism evidence="1 2">
    <name type="scientific">Noviherbaspirillum suwonense</name>
    <dbReference type="NCBI Taxonomy" id="1224511"/>
    <lineage>
        <taxon>Bacteria</taxon>
        <taxon>Pseudomonadati</taxon>
        <taxon>Pseudomonadota</taxon>
        <taxon>Betaproteobacteria</taxon>
        <taxon>Burkholderiales</taxon>
        <taxon>Oxalobacteraceae</taxon>
        <taxon>Noviherbaspirillum</taxon>
    </lineage>
</organism>
<name>A0ABY1QTK8_9BURK</name>
<dbReference type="Proteomes" id="UP001158049">
    <property type="component" value="Unassembled WGS sequence"/>
</dbReference>
<proteinExistence type="predicted"/>
<reference evidence="1 2" key="1">
    <citation type="submission" date="2017-05" db="EMBL/GenBank/DDBJ databases">
        <authorList>
            <person name="Varghese N."/>
            <person name="Submissions S."/>
        </authorList>
    </citation>
    <scope>NUCLEOTIDE SEQUENCE [LARGE SCALE GENOMIC DNA]</scope>
    <source>
        <strain evidence="1 2">DSM 26001</strain>
    </source>
</reference>
<dbReference type="EMBL" id="FXUL01000032">
    <property type="protein sequence ID" value="SMP79653.1"/>
    <property type="molecule type" value="Genomic_DNA"/>
</dbReference>
<accession>A0ABY1QTK8</accession>
<gene>
    <name evidence="1" type="ORF">SAMN06295970_13225</name>
</gene>
<evidence type="ECO:0000313" key="1">
    <source>
        <dbReference type="EMBL" id="SMP79653.1"/>
    </source>
</evidence>
<comment type="caution">
    <text evidence="1">The sequence shown here is derived from an EMBL/GenBank/DDBJ whole genome shotgun (WGS) entry which is preliminary data.</text>
</comment>
<protein>
    <submittedName>
        <fullName evidence="1">Uncharacterized protein</fullName>
    </submittedName>
</protein>
<sequence length="100" mass="11179">MKAGFSANVRHCDACDRNVYMCHTDEDLALYTSLNYCVAIPATEADGPVPKMPGQEAGPLVEVVSRLSGIWRREGEFGKTYDDWVASLKPEDIPEFLRKK</sequence>